<dbReference type="Proteomes" id="UP001515500">
    <property type="component" value="Chromosome 14"/>
</dbReference>
<dbReference type="Pfam" id="PF14223">
    <property type="entry name" value="Retrotran_gag_2"/>
    <property type="match status" value="1"/>
</dbReference>
<name>A0AB40CFN1_DIOCR</name>
<feature type="region of interest" description="Disordered" evidence="1">
    <location>
        <begin position="182"/>
        <end position="232"/>
    </location>
</feature>
<dbReference type="PANTHER" id="PTHR35317">
    <property type="entry name" value="OS04G0629600 PROTEIN"/>
    <property type="match status" value="1"/>
</dbReference>
<gene>
    <name evidence="3" type="primary">LOC120276070</name>
</gene>
<dbReference type="GeneID" id="120276070"/>
<feature type="compositionally biased region" description="Basic and acidic residues" evidence="1">
    <location>
        <begin position="217"/>
        <end position="232"/>
    </location>
</feature>
<evidence type="ECO:0000256" key="1">
    <source>
        <dbReference type="SAM" id="MobiDB-lite"/>
    </source>
</evidence>
<evidence type="ECO:0000313" key="2">
    <source>
        <dbReference type="Proteomes" id="UP001515500"/>
    </source>
</evidence>
<accession>A0AB40CFN1</accession>
<keyword evidence="2" id="KW-1185">Reference proteome</keyword>
<protein>
    <submittedName>
        <fullName evidence="3">Uncharacterized protein LOC120276070</fullName>
    </submittedName>
</protein>
<dbReference type="PANTHER" id="PTHR35317:SF35">
    <property type="entry name" value="DUF4219 DOMAIN-CONTAINING PROTEIN"/>
    <property type="match status" value="1"/>
</dbReference>
<dbReference type="AlphaFoldDB" id="A0AB40CFN1"/>
<sequence>MAANGIPAAVLFQPSVPVFTGKEYGRWSLRIKTVFKSQELWDLVKKGLAETKEEAQTAHEAWEVLKKQYHGTSKALEVRLQALRQGFETLQMEDHESIQEYFSRVVTTVNQIKGLGHKLSEAEVVSKVLRSLVPKFDFVVVAIKESKELASLSLYELRGSLQAHEVRVNRALGKSDEKVLLAKGETSSSTSGKGVGLRSPWGDGRGRGRQFNRGRGRGRDGRGRSLENKSQV</sequence>
<reference evidence="3" key="1">
    <citation type="submission" date="2025-08" db="UniProtKB">
        <authorList>
            <consortium name="RefSeq"/>
        </authorList>
    </citation>
    <scope>IDENTIFICATION</scope>
</reference>
<proteinExistence type="predicted"/>
<feature type="compositionally biased region" description="Low complexity" evidence="1">
    <location>
        <begin position="183"/>
        <end position="192"/>
    </location>
</feature>
<dbReference type="RefSeq" id="XP_039138742.1">
    <property type="nucleotide sequence ID" value="XM_039282808.1"/>
</dbReference>
<feature type="compositionally biased region" description="Basic residues" evidence="1">
    <location>
        <begin position="207"/>
        <end position="216"/>
    </location>
</feature>
<organism evidence="2 3">
    <name type="scientific">Dioscorea cayennensis subsp. rotundata</name>
    <name type="common">White Guinea yam</name>
    <name type="synonym">Dioscorea rotundata</name>
    <dbReference type="NCBI Taxonomy" id="55577"/>
    <lineage>
        <taxon>Eukaryota</taxon>
        <taxon>Viridiplantae</taxon>
        <taxon>Streptophyta</taxon>
        <taxon>Embryophyta</taxon>
        <taxon>Tracheophyta</taxon>
        <taxon>Spermatophyta</taxon>
        <taxon>Magnoliopsida</taxon>
        <taxon>Liliopsida</taxon>
        <taxon>Dioscoreales</taxon>
        <taxon>Dioscoreaceae</taxon>
        <taxon>Dioscorea</taxon>
    </lineage>
</organism>
<evidence type="ECO:0000313" key="3">
    <source>
        <dbReference type="RefSeq" id="XP_039138742.1"/>
    </source>
</evidence>